<evidence type="ECO:0000256" key="2">
    <source>
        <dbReference type="SAM" id="SignalP"/>
    </source>
</evidence>
<feature type="compositionally biased region" description="Basic residues" evidence="1">
    <location>
        <begin position="59"/>
        <end position="68"/>
    </location>
</feature>
<feature type="signal peptide" evidence="2">
    <location>
        <begin position="1"/>
        <end position="34"/>
    </location>
</feature>
<comment type="caution">
    <text evidence="3">The sequence shown here is derived from an EMBL/GenBank/DDBJ whole genome shotgun (WGS) entry which is preliminary data.</text>
</comment>
<keyword evidence="2" id="KW-0732">Signal</keyword>
<protein>
    <submittedName>
        <fullName evidence="3">Uncharacterized protein</fullName>
    </submittedName>
</protein>
<dbReference type="Proteomes" id="UP000287651">
    <property type="component" value="Unassembled WGS sequence"/>
</dbReference>
<sequence length="251" mass="27616">MIWLPSWIMSSQLAITRLGRQTLASWLWLQAVDGGDDNSGREQSKSREEARGVGYSKGARLHKHRKKGGWSGRQQKKVEGEAEGVTGSSGDAAGAGREEGSSNGDGGCMGYNGRWWLSAGDGRWGQWMVGATMAARFLWRSYSGDQLWNRSRNVADIYRKMTAERYELEGSSDDGGRRGSNNIGCGCAATSWLQVALVVARGLVIWEEEEVVVFRITGPRCGELMTRSPKFMYRHGATVDTLANSNQIKPC</sequence>
<dbReference type="AlphaFoldDB" id="A0A426Y797"/>
<feature type="region of interest" description="Disordered" evidence="1">
    <location>
        <begin position="34"/>
        <end position="104"/>
    </location>
</feature>
<gene>
    <name evidence="3" type="ORF">B296_00013879</name>
</gene>
<feature type="compositionally biased region" description="Basic and acidic residues" evidence="1">
    <location>
        <begin position="38"/>
        <end position="51"/>
    </location>
</feature>
<reference evidence="3 4" key="1">
    <citation type="journal article" date="2014" name="Agronomy (Basel)">
        <title>A Draft Genome Sequence for Ensete ventricosum, the Drought-Tolerant Tree Against Hunger.</title>
        <authorList>
            <person name="Harrison J."/>
            <person name="Moore K.A."/>
            <person name="Paszkiewicz K."/>
            <person name="Jones T."/>
            <person name="Grant M."/>
            <person name="Ambacheew D."/>
            <person name="Muzemil S."/>
            <person name="Studholme D.J."/>
        </authorList>
    </citation>
    <scope>NUCLEOTIDE SEQUENCE [LARGE SCALE GENOMIC DNA]</scope>
</reference>
<name>A0A426Y797_ENSVE</name>
<evidence type="ECO:0000313" key="3">
    <source>
        <dbReference type="EMBL" id="RRT47586.1"/>
    </source>
</evidence>
<feature type="chain" id="PRO_5019581911" evidence="2">
    <location>
        <begin position="35"/>
        <end position="251"/>
    </location>
</feature>
<dbReference type="EMBL" id="AMZH03014471">
    <property type="protein sequence ID" value="RRT47586.1"/>
    <property type="molecule type" value="Genomic_DNA"/>
</dbReference>
<organism evidence="3 4">
    <name type="scientific">Ensete ventricosum</name>
    <name type="common">Abyssinian banana</name>
    <name type="synonym">Musa ensete</name>
    <dbReference type="NCBI Taxonomy" id="4639"/>
    <lineage>
        <taxon>Eukaryota</taxon>
        <taxon>Viridiplantae</taxon>
        <taxon>Streptophyta</taxon>
        <taxon>Embryophyta</taxon>
        <taxon>Tracheophyta</taxon>
        <taxon>Spermatophyta</taxon>
        <taxon>Magnoliopsida</taxon>
        <taxon>Liliopsida</taxon>
        <taxon>Zingiberales</taxon>
        <taxon>Musaceae</taxon>
        <taxon>Ensete</taxon>
    </lineage>
</organism>
<evidence type="ECO:0000256" key="1">
    <source>
        <dbReference type="SAM" id="MobiDB-lite"/>
    </source>
</evidence>
<evidence type="ECO:0000313" key="4">
    <source>
        <dbReference type="Proteomes" id="UP000287651"/>
    </source>
</evidence>
<accession>A0A426Y797</accession>
<proteinExistence type="predicted"/>